<proteinExistence type="predicted"/>
<protein>
    <recommendedName>
        <fullName evidence="4">Lipoprotein</fullName>
    </recommendedName>
</protein>
<name>A0A494TP95_SPHPE</name>
<dbReference type="KEGG" id="spha:D3Y57_19305"/>
<sequence length="120" mass="12364">MKRMILPLLLALSACTPPVPISAIAPAQIASHTTADDIAIRSAEQAYKLSRTIIELGVDSGLLKGANATKAANIDNQAYAALTAARTAYAAFNSPGLLSAASQLSIFADQVQALVKGTVK</sequence>
<keyword evidence="1" id="KW-0732">Signal</keyword>
<dbReference type="PROSITE" id="PS51257">
    <property type="entry name" value="PROKAR_LIPOPROTEIN"/>
    <property type="match status" value="1"/>
</dbReference>
<dbReference type="EMBL" id="CP032829">
    <property type="protein sequence ID" value="AYJ87681.1"/>
    <property type="molecule type" value="Genomic_DNA"/>
</dbReference>
<reference evidence="2 3" key="1">
    <citation type="submission" date="2018-09" db="EMBL/GenBank/DDBJ databases">
        <title>Sphingomonas peninsula sp. nov., isolated from fildes peninsula, Antarctic soil.</title>
        <authorList>
            <person name="Yingchao G."/>
        </authorList>
    </citation>
    <scope>NUCLEOTIDE SEQUENCE [LARGE SCALE GENOMIC DNA]</scope>
    <source>
        <strain evidence="2 3">YZ-8</strain>
    </source>
</reference>
<evidence type="ECO:0000313" key="3">
    <source>
        <dbReference type="Proteomes" id="UP000276254"/>
    </source>
</evidence>
<feature type="signal peptide" evidence="1">
    <location>
        <begin position="1"/>
        <end position="23"/>
    </location>
</feature>
<dbReference type="AlphaFoldDB" id="A0A494TP95"/>
<dbReference type="Proteomes" id="UP000276254">
    <property type="component" value="Chromosome"/>
</dbReference>
<organism evidence="2 3">
    <name type="scientific">Sphingomonas paeninsulae</name>
    <dbReference type="NCBI Taxonomy" id="2319844"/>
    <lineage>
        <taxon>Bacteria</taxon>
        <taxon>Pseudomonadati</taxon>
        <taxon>Pseudomonadota</taxon>
        <taxon>Alphaproteobacteria</taxon>
        <taxon>Sphingomonadales</taxon>
        <taxon>Sphingomonadaceae</taxon>
        <taxon>Sphingomonas</taxon>
    </lineage>
</organism>
<feature type="chain" id="PRO_5019771579" description="Lipoprotein" evidence="1">
    <location>
        <begin position="24"/>
        <end position="120"/>
    </location>
</feature>
<evidence type="ECO:0000313" key="2">
    <source>
        <dbReference type="EMBL" id="AYJ87681.1"/>
    </source>
</evidence>
<accession>A0A494TP95</accession>
<keyword evidence="3" id="KW-1185">Reference proteome</keyword>
<gene>
    <name evidence="2" type="ORF">D3Y57_19305</name>
</gene>
<evidence type="ECO:0000256" key="1">
    <source>
        <dbReference type="SAM" id="SignalP"/>
    </source>
</evidence>
<evidence type="ECO:0008006" key="4">
    <source>
        <dbReference type="Google" id="ProtNLM"/>
    </source>
</evidence>
<dbReference type="RefSeq" id="WP_121155304.1">
    <property type="nucleotide sequence ID" value="NZ_CP032829.1"/>
</dbReference>